<comment type="caution">
    <text evidence="3">The sequence shown here is derived from an EMBL/GenBank/DDBJ whole genome shotgun (WGS) entry which is preliminary data.</text>
</comment>
<evidence type="ECO:0000313" key="3">
    <source>
        <dbReference type="EMBL" id="TGA86044.1"/>
    </source>
</evidence>
<dbReference type="PANTHER" id="PTHR42903:SF1">
    <property type="entry name" value="INNER MEMBRANE PROTEIN YCCF"/>
    <property type="match status" value="1"/>
</dbReference>
<dbReference type="PIRSF" id="PIRSF028777">
    <property type="entry name" value="UCP028777"/>
    <property type="match status" value="1"/>
</dbReference>
<feature type="domain" description="Inner membrane component" evidence="2">
    <location>
        <begin position="4"/>
        <end position="54"/>
    </location>
</feature>
<name>A0A4Z0FVD9_9ACTN</name>
<dbReference type="OrthoDB" id="3238663at2"/>
<feature type="transmembrane region" description="Helical" evidence="1">
    <location>
        <begin position="87"/>
        <end position="106"/>
    </location>
</feature>
<evidence type="ECO:0000259" key="2">
    <source>
        <dbReference type="Pfam" id="PF03733"/>
    </source>
</evidence>
<feature type="domain" description="Inner membrane component" evidence="2">
    <location>
        <begin position="68"/>
        <end position="117"/>
    </location>
</feature>
<feature type="transmembrane region" description="Helical" evidence="1">
    <location>
        <begin position="30"/>
        <end position="50"/>
    </location>
</feature>
<dbReference type="RefSeq" id="WP_135342355.1">
    <property type="nucleotide sequence ID" value="NZ_JBHLTX010000036.1"/>
</dbReference>
<sequence length="132" mass="14202">MRTILNVVWLLLCGLWMAIAYVVAGILLCVTIIGIPFGIASFRIAGFALWPFGRAAVPRRDAGAPSCVGNVLWLLLAGWWLALGHVVTGVMLCLTIIGIPLGLANFKLIPISLTPLGHEIVRTDAPFAGNRW</sequence>
<keyword evidence="4" id="KW-1185">Reference proteome</keyword>
<gene>
    <name evidence="3" type="ORF">E4099_30600</name>
</gene>
<organism evidence="3 4">
    <name type="scientific">Streptomyces palmae</name>
    <dbReference type="NCBI Taxonomy" id="1701085"/>
    <lineage>
        <taxon>Bacteria</taxon>
        <taxon>Bacillati</taxon>
        <taxon>Actinomycetota</taxon>
        <taxon>Actinomycetes</taxon>
        <taxon>Kitasatosporales</taxon>
        <taxon>Streptomycetaceae</taxon>
        <taxon>Streptomyces</taxon>
    </lineage>
</organism>
<evidence type="ECO:0000313" key="4">
    <source>
        <dbReference type="Proteomes" id="UP000297948"/>
    </source>
</evidence>
<reference evidence="3 4" key="1">
    <citation type="submission" date="2019-03" db="EMBL/GenBank/DDBJ databases">
        <authorList>
            <person name="Gonzalez-Pimentel J.L."/>
        </authorList>
    </citation>
    <scope>NUCLEOTIDE SEQUENCE [LARGE SCALE GENOMIC DNA]</scope>
    <source>
        <strain evidence="3 4">JCM 31289</strain>
    </source>
</reference>
<dbReference type="Pfam" id="PF03733">
    <property type="entry name" value="YccF"/>
    <property type="match status" value="2"/>
</dbReference>
<dbReference type="GO" id="GO:0005886">
    <property type="term" value="C:plasma membrane"/>
    <property type="evidence" value="ECO:0007669"/>
    <property type="project" value="TreeGrafter"/>
</dbReference>
<proteinExistence type="predicted"/>
<keyword evidence="1" id="KW-1133">Transmembrane helix</keyword>
<dbReference type="PANTHER" id="PTHR42903">
    <property type="entry name" value="INNER MEMBRANE PROTEIN YCCF"/>
    <property type="match status" value="1"/>
</dbReference>
<dbReference type="NCBIfam" id="NF008740">
    <property type="entry name" value="PRK11770.1-2"/>
    <property type="match status" value="1"/>
</dbReference>
<dbReference type="InterPro" id="IPR005185">
    <property type="entry name" value="YccF"/>
</dbReference>
<keyword evidence="1" id="KW-0812">Transmembrane</keyword>
<dbReference type="InterPro" id="IPR031308">
    <property type="entry name" value="UCP028777"/>
</dbReference>
<dbReference type="AlphaFoldDB" id="A0A4Z0FVD9"/>
<feature type="transmembrane region" description="Helical" evidence="1">
    <location>
        <begin position="62"/>
        <end position="81"/>
    </location>
</feature>
<dbReference type="Proteomes" id="UP000297948">
    <property type="component" value="Unassembled WGS sequence"/>
</dbReference>
<protein>
    <submittedName>
        <fullName evidence="3">YccF domain-containing protein</fullName>
    </submittedName>
</protein>
<keyword evidence="1" id="KW-0472">Membrane</keyword>
<accession>A0A4Z0FVD9</accession>
<dbReference type="InterPro" id="IPR052937">
    <property type="entry name" value="Inner_membrane_protein"/>
</dbReference>
<dbReference type="EMBL" id="SRID01000542">
    <property type="protein sequence ID" value="TGA86044.1"/>
    <property type="molecule type" value="Genomic_DNA"/>
</dbReference>
<evidence type="ECO:0000256" key="1">
    <source>
        <dbReference type="SAM" id="Phobius"/>
    </source>
</evidence>